<feature type="domain" description="GTP cyclohydrolase I" evidence="6">
    <location>
        <begin position="7"/>
        <end position="184"/>
    </location>
</feature>
<evidence type="ECO:0000313" key="9">
    <source>
        <dbReference type="Proteomes" id="UP000264445"/>
    </source>
</evidence>
<dbReference type="GO" id="GO:0003934">
    <property type="term" value="F:GTP cyclohydrolase I activity"/>
    <property type="evidence" value="ECO:0007669"/>
    <property type="project" value="UniProtKB-UniRule"/>
</dbReference>
<dbReference type="InterPro" id="IPR043133">
    <property type="entry name" value="GTP-CH-I_C/QueF"/>
</dbReference>
<comment type="subunit">
    <text evidence="5">Homopolymer.</text>
</comment>
<feature type="binding site" evidence="5">
    <location>
        <position position="76"/>
    </location>
    <ligand>
        <name>Zn(2+)</name>
        <dbReference type="ChEBI" id="CHEBI:29105"/>
    </ligand>
</feature>
<dbReference type="FunFam" id="3.30.1130.10:FF:000001">
    <property type="entry name" value="GTP cyclohydrolase 1"/>
    <property type="match status" value="1"/>
</dbReference>
<dbReference type="SUPFAM" id="SSF55620">
    <property type="entry name" value="Tetrahydrobiopterin biosynthesis enzymes-like"/>
    <property type="match status" value="1"/>
</dbReference>
<name>A0A101E4X3_9THEO</name>
<dbReference type="NCBIfam" id="TIGR00063">
    <property type="entry name" value="folE"/>
    <property type="match status" value="1"/>
</dbReference>
<dbReference type="InterPro" id="IPR020602">
    <property type="entry name" value="GTP_CycHdrlase_I_dom"/>
</dbReference>
<proteinExistence type="inferred from homology"/>
<dbReference type="SMR" id="A0A101E4X3"/>
<dbReference type="EC" id="3.5.4.16" evidence="5"/>
<dbReference type="Pfam" id="PF01227">
    <property type="entry name" value="GTP_cyclohydroI"/>
    <property type="match status" value="1"/>
</dbReference>
<dbReference type="Proteomes" id="UP000529861">
    <property type="component" value="Unassembled WGS sequence"/>
</dbReference>
<dbReference type="EMBL" id="DOLB01000163">
    <property type="protein sequence ID" value="HBT50265.1"/>
    <property type="molecule type" value="Genomic_DNA"/>
</dbReference>
<dbReference type="FunFam" id="1.10.286.10:FF:000001">
    <property type="entry name" value="GTP cyclohydrolase 1"/>
    <property type="match status" value="1"/>
</dbReference>
<keyword evidence="5" id="KW-0547">Nucleotide-binding</keyword>
<gene>
    <name evidence="5 7" type="primary">folE</name>
    <name evidence="7" type="ORF">DEA61_10920</name>
    <name evidence="8" type="ORF">HKI81_12615</name>
</gene>
<keyword evidence="4 5" id="KW-0378">Hydrolase</keyword>
<dbReference type="PANTHER" id="PTHR11109">
    <property type="entry name" value="GTP CYCLOHYDROLASE I"/>
    <property type="match status" value="1"/>
</dbReference>
<dbReference type="NCBIfam" id="NF006826">
    <property type="entry name" value="PRK09347.1-3"/>
    <property type="match status" value="1"/>
</dbReference>
<dbReference type="GO" id="GO:0008270">
    <property type="term" value="F:zinc ion binding"/>
    <property type="evidence" value="ECO:0007669"/>
    <property type="project" value="UniProtKB-UniRule"/>
</dbReference>
<dbReference type="RefSeq" id="WP_011026408.1">
    <property type="nucleotide sequence ID" value="NZ_DOLB01000163.1"/>
</dbReference>
<comment type="similarity">
    <text evidence="5">Belongs to the GTP cyclohydrolase I family.</text>
</comment>
<evidence type="ECO:0000259" key="6">
    <source>
        <dbReference type="Pfam" id="PF01227"/>
    </source>
</evidence>
<dbReference type="PANTHER" id="PTHR11109:SF7">
    <property type="entry name" value="GTP CYCLOHYDROLASE 1"/>
    <property type="match status" value="1"/>
</dbReference>
<dbReference type="Gene3D" id="3.30.1130.10">
    <property type="match status" value="1"/>
</dbReference>
<evidence type="ECO:0000313" key="7">
    <source>
        <dbReference type="EMBL" id="HBT50265.1"/>
    </source>
</evidence>
<dbReference type="Gene3D" id="1.10.286.10">
    <property type="match status" value="1"/>
</dbReference>
<dbReference type="PROSITE" id="PS00860">
    <property type="entry name" value="GTP_CYCLOHYDROL_1_2"/>
    <property type="match status" value="1"/>
</dbReference>
<dbReference type="GO" id="GO:0005737">
    <property type="term" value="C:cytoplasm"/>
    <property type="evidence" value="ECO:0007669"/>
    <property type="project" value="TreeGrafter"/>
</dbReference>
<dbReference type="GO" id="GO:0046654">
    <property type="term" value="P:tetrahydrofolate biosynthetic process"/>
    <property type="evidence" value="ECO:0007669"/>
    <property type="project" value="UniProtKB-UniRule"/>
</dbReference>
<reference evidence="7 9" key="1">
    <citation type="journal article" date="2018" name="Nat. Biotechnol.">
        <title>A standardized bacterial taxonomy based on genome phylogeny substantially revises the tree of life.</title>
        <authorList>
            <person name="Parks D.H."/>
            <person name="Chuvochina M."/>
            <person name="Waite D.W."/>
            <person name="Rinke C."/>
            <person name="Skarshewski A."/>
            <person name="Chaumeil P.A."/>
            <person name="Hugenholtz P."/>
        </authorList>
    </citation>
    <scope>NUCLEOTIDE SEQUENCE [LARGE SCALE GENOMIC DNA]</scope>
    <source>
        <strain evidence="7">UBA12544</strain>
    </source>
</reference>
<evidence type="ECO:0000256" key="3">
    <source>
        <dbReference type="ARBA" id="ARBA00022563"/>
    </source>
</evidence>
<accession>A0A101E4X3</accession>
<dbReference type="GO" id="GO:0006729">
    <property type="term" value="P:tetrahydrobiopterin biosynthetic process"/>
    <property type="evidence" value="ECO:0007669"/>
    <property type="project" value="TreeGrafter"/>
</dbReference>
<evidence type="ECO:0000313" key="8">
    <source>
        <dbReference type="EMBL" id="NNG68015.1"/>
    </source>
</evidence>
<dbReference type="InterPro" id="IPR018234">
    <property type="entry name" value="GTP_CycHdrlase_I_CS"/>
</dbReference>
<comment type="catalytic activity">
    <reaction evidence="1 5">
        <text>GTP + H2O = 7,8-dihydroneopterin 3'-triphosphate + formate + H(+)</text>
        <dbReference type="Rhea" id="RHEA:17473"/>
        <dbReference type="ChEBI" id="CHEBI:15377"/>
        <dbReference type="ChEBI" id="CHEBI:15378"/>
        <dbReference type="ChEBI" id="CHEBI:15740"/>
        <dbReference type="ChEBI" id="CHEBI:37565"/>
        <dbReference type="ChEBI" id="CHEBI:58462"/>
        <dbReference type="EC" id="3.5.4.16"/>
    </reaction>
</comment>
<keyword evidence="5" id="KW-0862">Zinc</keyword>
<dbReference type="InterPro" id="IPR001474">
    <property type="entry name" value="GTP_CycHdrlase_I"/>
</dbReference>
<evidence type="ECO:0000313" key="10">
    <source>
        <dbReference type="Proteomes" id="UP000529861"/>
    </source>
</evidence>
<dbReference type="PROSITE" id="PS00859">
    <property type="entry name" value="GTP_CYCLOHYDROL_1_1"/>
    <property type="match status" value="1"/>
</dbReference>
<dbReference type="UniPathway" id="UPA00848">
    <property type="reaction ID" value="UER00151"/>
</dbReference>
<dbReference type="AlphaFoldDB" id="A0A101E4X3"/>
<dbReference type="EMBL" id="JABEQB010000051">
    <property type="protein sequence ID" value="NNG68015.1"/>
    <property type="molecule type" value="Genomic_DNA"/>
</dbReference>
<comment type="pathway">
    <text evidence="2 5">Cofactor biosynthesis; 7,8-dihydroneopterin triphosphate biosynthesis; 7,8-dihydroneopterin triphosphate from GTP: step 1/1.</text>
</comment>
<keyword evidence="5" id="KW-0479">Metal-binding</keyword>
<evidence type="ECO:0000256" key="4">
    <source>
        <dbReference type="ARBA" id="ARBA00022801"/>
    </source>
</evidence>
<keyword evidence="5" id="KW-0342">GTP-binding</keyword>
<dbReference type="InterPro" id="IPR043134">
    <property type="entry name" value="GTP-CH-I_N"/>
</dbReference>
<dbReference type="GO" id="GO:0005525">
    <property type="term" value="F:GTP binding"/>
    <property type="evidence" value="ECO:0007669"/>
    <property type="project" value="UniProtKB-KW"/>
</dbReference>
<evidence type="ECO:0000256" key="1">
    <source>
        <dbReference type="ARBA" id="ARBA00001052"/>
    </source>
</evidence>
<dbReference type="HAMAP" id="MF_00223">
    <property type="entry name" value="FolE"/>
    <property type="match status" value="1"/>
</dbReference>
<evidence type="ECO:0000256" key="2">
    <source>
        <dbReference type="ARBA" id="ARBA00005080"/>
    </source>
</evidence>
<comment type="caution">
    <text evidence="7">The sequence shown here is derived from an EMBL/GenBank/DDBJ whole genome shotgun (WGS) entry which is preliminary data.</text>
</comment>
<keyword evidence="3 5" id="KW-0554">One-carbon metabolism</keyword>
<dbReference type="Proteomes" id="UP000264445">
    <property type="component" value="Unassembled WGS sequence"/>
</dbReference>
<dbReference type="OMA" id="CEHMCMS"/>
<organism evidence="7 9">
    <name type="scientific">Caldanaerobacter subterraneus</name>
    <dbReference type="NCBI Taxonomy" id="911092"/>
    <lineage>
        <taxon>Bacteria</taxon>
        <taxon>Bacillati</taxon>
        <taxon>Bacillota</taxon>
        <taxon>Clostridia</taxon>
        <taxon>Thermoanaerobacterales</taxon>
        <taxon>Thermoanaerobacteraceae</taxon>
        <taxon>Caldanaerobacter</taxon>
    </lineage>
</organism>
<feature type="binding site" evidence="5">
    <location>
        <position position="148"/>
    </location>
    <ligand>
        <name>Zn(2+)</name>
        <dbReference type="ChEBI" id="CHEBI:29105"/>
    </ligand>
</feature>
<dbReference type="NCBIfam" id="NF006825">
    <property type="entry name" value="PRK09347.1-2"/>
    <property type="match status" value="1"/>
</dbReference>
<evidence type="ECO:0000256" key="5">
    <source>
        <dbReference type="HAMAP-Rule" id="MF_00223"/>
    </source>
</evidence>
<sequence length="188" mass="21219">MIDKEKIKKAVREILEAIGEDPDREGLLETPDRVARMYEEIFSGLHTDVKDVIKIFQEDEHQEIILVKDIPLYSMCEHHLLPFIGVAHVAYLPRKGRILGLSKVARIVDVLSKRPQLQERLTSEIADTIMEAVNPLGVAVVIEAEHLCMTMRGVKKPGSKTVTSALRGIFRTDQKARAEVMALINSKR</sequence>
<feature type="binding site" evidence="5">
    <location>
        <position position="79"/>
    </location>
    <ligand>
        <name>Zn(2+)</name>
        <dbReference type="ChEBI" id="CHEBI:29105"/>
    </ligand>
</feature>
<dbReference type="GO" id="GO:0006730">
    <property type="term" value="P:one-carbon metabolic process"/>
    <property type="evidence" value="ECO:0007669"/>
    <property type="project" value="UniProtKB-UniRule"/>
</dbReference>
<reference evidence="8 10" key="2">
    <citation type="submission" date="2020-04" db="EMBL/GenBank/DDBJ databases">
        <title>Draft genome sequence of Caldanaerobacter sunterraneus. strain 1523vc isolated from Griffin hot spring, Kamchatka, Russia.</title>
        <authorList>
            <person name="Toshchakov S.V."/>
            <person name="Podosokorskaya O.A."/>
            <person name="Kublanov I.V."/>
            <person name="Korzhenkov A."/>
            <person name="Patrushev M.V."/>
        </authorList>
    </citation>
    <scope>NUCLEOTIDE SEQUENCE [LARGE SCALE GENOMIC DNA]</scope>
    <source>
        <strain evidence="8 10">1523vc</strain>
    </source>
</reference>
<protein>
    <recommendedName>
        <fullName evidence="5">GTP cyclohydrolase 1</fullName>
        <ecNumber evidence="5">3.5.4.16</ecNumber>
    </recommendedName>
    <alternativeName>
        <fullName evidence="5">GTP cyclohydrolase I</fullName>
        <shortName evidence="5">GTP-CH-I</shortName>
    </alternativeName>
</protein>